<dbReference type="InterPro" id="IPR013825">
    <property type="entry name" value="Topo_IA_cen_sub2"/>
</dbReference>
<gene>
    <name evidence="19" type="ORF">Zmor_022858</name>
</gene>
<evidence type="ECO:0000313" key="19">
    <source>
        <dbReference type="EMBL" id="KAJ3645178.1"/>
    </source>
</evidence>
<dbReference type="PROSITE" id="PS51999">
    <property type="entry name" value="ZF_GRF"/>
    <property type="match status" value="2"/>
</dbReference>
<dbReference type="PANTHER" id="PTHR11390">
    <property type="entry name" value="PROKARYOTIC DNA TOPOISOMERASE"/>
    <property type="match status" value="1"/>
</dbReference>
<comment type="similarity">
    <text evidence="2 13">Belongs to the type IA topoisomerase family.</text>
</comment>
<evidence type="ECO:0000256" key="5">
    <source>
        <dbReference type="ARBA" id="ARBA00022737"/>
    </source>
</evidence>
<keyword evidence="5" id="KW-0677">Repeat</keyword>
<accession>A0AA38HVY9</accession>
<feature type="compositionally biased region" description="Low complexity" evidence="14">
    <location>
        <begin position="769"/>
        <end position="786"/>
    </location>
</feature>
<dbReference type="Gene3D" id="3.30.65.10">
    <property type="entry name" value="Bacterial Topoisomerase I, domain 1"/>
    <property type="match status" value="1"/>
</dbReference>
<evidence type="ECO:0000313" key="20">
    <source>
        <dbReference type="Proteomes" id="UP001168821"/>
    </source>
</evidence>
<dbReference type="Gene3D" id="1.10.460.10">
    <property type="entry name" value="Topoisomerase I, domain 2"/>
    <property type="match status" value="1"/>
</dbReference>
<dbReference type="InterPro" id="IPR023405">
    <property type="entry name" value="Topo_IA_core_domain"/>
</dbReference>
<dbReference type="GO" id="GO:0006310">
    <property type="term" value="P:DNA recombination"/>
    <property type="evidence" value="ECO:0007669"/>
    <property type="project" value="TreeGrafter"/>
</dbReference>
<dbReference type="GO" id="GO:0008270">
    <property type="term" value="F:zinc ion binding"/>
    <property type="evidence" value="ECO:0007669"/>
    <property type="project" value="UniProtKB-KW"/>
</dbReference>
<feature type="region of interest" description="Disordered" evidence="14">
    <location>
        <begin position="744"/>
        <end position="815"/>
    </location>
</feature>
<keyword evidence="7" id="KW-0862">Zinc</keyword>
<dbReference type="InterPro" id="IPR003601">
    <property type="entry name" value="Topo_IA_2"/>
</dbReference>
<dbReference type="Gene3D" id="1.10.290.10">
    <property type="entry name" value="Topoisomerase I, domain 4"/>
    <property type="match status" value="1"/>
</dbReference>
<comment type="caution">
    <text evidence="19">The sequence shown here is derived from an EMBL/GenBank/DDBJ whole genome shotgun (WGS) entry which is preliminary data.</text>
</comment>
<evidence type="ECO:0000259" key="17">
    <source>
        <dbReference type="PROSITE" id="PS51999"/>
    </source>
</evidence>
<feature type="compositionally biased region" description="Basic and acidic residues" evidence="14">
    <location>
        <begin position="978"/>
        <end position="990"/>
    </location>
</feature>
<evidence type="ECO:0000256" key="12">
    <source>
        <dbReference type="PROSITE-ProRule" id="PRU00047"/>
    </source>
</evidence>
<comment type="function">
    <text evidence="13">Introduces a single-strand break via transesterification at a target site in duplex DNA. Releases the supercoiling and torsional tension of DNA introduced during the DNA replication and transcription by transiently cleaving and rejoining one strand of the DNA duplex. The scissile phosphodiester is attacked by the catalytic tyrosine of the enzyme, resulting in the formation of a DNA-(5'-phosphotyrosyl)-enzyme intermediate and the expulsion of a 3'-OH DNA strand.</text>
</comment>
<dbReference type="GO" id="GO:0006265">
    <property type="term" value="P:DNA topological change"/>
    <property type="evidence" value="ECO:0007669"/>
    <property type="project" value="InterPro"/>
</dbReference>
<dbReference type="GO" id="GO:0003917">
    <property type="term" value="F:DNA topoisomerase type I (single strand cut, ATP-independent) activity"/>
    <property type="evidence" value="ECO:0007669"/>
    <property type="project" value="UniProtKB-EC"/>
</dbReference>
<dbReference type="Gene3D" id="3.40.50.140">
    <property type="match status" value="1"/>
</dbReference>
<feature type="domain" description="GRF-type" evidence="17">
    <location>
        <begin position="823"/>
        <end position="862"/>
    </location>
</feature>
<dbReference type="Pfam" id="PF01751">
    <property type="entry name" value="Toprim"/>
    <property type="match status" value="1"/>
</dbReference>
<protein>
    <recommendedName>
        <fullName evidence="3 13">DNA topoisomerase</fullName>
        <ecNumber evidence="3 13">5.6.2.1</ecNumber>
    </recommendedName>
</protein>
<feature type="region of interest" description="Disordered" evidence="14">
    <location>
        <begin position="923"/>
        <end position="990"/>
    </location>
</feature>
<dbReference type="InterPro" id="IPR013824">
    <property type="entry name" value="Topo_IA_cen_sub1"/>
</dbReference>
<comment type="catalytic activity">
    <reaction evidence="1 13">
        <text>ATP-independent breakage of single-stranded DNA, followed by passage and rejoining.</text>
        <dbReference type="EC" id="5.6.2.1"/>
    </reaction>
</comment>
<dbReference type="PRINTS" id="PR00417">
    <property type="entry name" value="PRTPISMRASEI"/>
</dbReference>
<dbReference type="GO" id="GO:0005634">
    <property type="term" value="C:nucleus"/>
    <property type="evidence" value="ECO:0007669"/>
    <property type="project" value="TreeGrafter"/>
</dbReference>
<evidence type="ECO:0000259" key="18">
    <source>
        <dbReference type="PROSITE" id="PS52039"/>
    </source>
</evidence>
<dbReference type="InterPro" id="IPR010666">
    <property type="entry name" value="Znf_GRF"/>
</dbReference>
<dbReference type="CDD" id="cd00186">
    <property type="entry name" value="TOP1Ac"/>
    <property type="match status" value="1"/>
</dbReference>
<dbReference type="SMART" id="SM00437">
    <property type="entry name" value="TOP1Ac"/>
    <property type="match status" value="1"/>
</dbReference>
<dbReference type="InterPro" id="IPR013497">
    <property type="entry name" value="Topo_IA_cen"/>
</dbReference>
<keyword evidence="10 13" id="KW-0413">Isomerase</keyword>
<evidence type="ECO:0000256" key="2">
    <source>
        <dbReference type="ARBA" id="ARBA00009446"/>
    </source>
</evidence>
<dbReference type="InterPro" id="IPR013498">
    <property type="entry name" value="Topo_IA_Znf"/>
</dbReference>
<keyword evidence="4" id="KW-0479">Metal-binding</keyword>
<evidence type="ECO:0000256" key="11">
    <source>
        <dbReference type="ARBA" id="ARBA00056363"/>
    </source>
</evidence>
<dbReference type="InterPro" id="IPR023406">
    <property type="entry name" value="Topo_IA_AS"/>
</dbReference>
<evidence type="ECO:0000256" key="14">
    <source>
        <dbReference type="SAM" id="MobiDB-lite"/>
    </source>
</evidence>
<keyword evidence="20" id="KW-1185">Reference proteome</keyword>
<organism evidence="19 20">
    <name type="scientific">Zophobas morio</name>
    <dbReference type="NCBI Taxonomy" id="2755281"/>
    <lineage>
        <taxon>Eukaryota</taxon>
        <taxon>Metazoa</taxon>
        <taxon>Ecdysozoa</taxon>
        <taxon>Arthropoda</taxon>
        <taxon>Hexapoda</taxon>
        <taxon>Insecta</taxon>
        <taxon>Pterygota</taxon>
        <taxon>Neoptera</taxon>
        <taxon>Endopterygota</taxon>
        <taxon>Coleoptera</taxon>
        <taxon>Polyphaga</taxon>
        <taxon>Cucujiformia</taxon>
        <taxon>Tenebrionidae</taxon>
        <taxon>Zophobas</taxon>
    </lineage>
</organism>
<dbReference type="InterPro" id="IPR000380">
    <property type="entry name" value="Topo_IA"/>
</dbReference>
<dbReference type="GO" id="GO:0006281">
    <property type="term" value="P:DNA repair"/>
    <property type="evidence" value="ECO:0007669"/>
    <property type="project" value="TreeGrafter"/>
</dbReference>
<proteinExistence type="inferred from homology"/>
<dbReference type="SUPFAM" id="SSF57783">
    <property type="entry name" value="Zinc beta-ribbon"/>
    <property type="match status" value="1"/>
</dbReference>
<feature type="domain" description="GRF-type" evidence="17">
    <location>
        <begin position="879"/>
        <end position="921"/>
    </location>
</feature>
<dbReference type="InterPro" id="IPR003602">
    <property type="entry name" value="Topo_IA_DNA-bd_dom"/>
</dbReference>
<dbReference type="InterPro" id="IPR006171">
    <property type="entry name" value="TOPRIM_dom"/>
</dbReference>
<dbReference type="FunFam" id="1.10.460.10:FF:000003">
    <property type="entry name" value="DNA topoisomerase"/>
    <property type="match status" value="1"/>
</dbReference>
<dbReference type="PROSITE" id="PS00396">
    <property type="entry name" value="TOPO_IA_1"/>
    <property type="match status" value="1"/>
</dbReference>
<keyword evidence="9 13" id="KW-0238">DNA-binding</keyword>
<dbReference type="Pfam" id="PF01131">
    <property type="entry name" value="Topoisom_bac"/>
    <property type="match status" value="1"/>
</dbReference>
<dbReference type="SUPFAM" id="SSF56712">
    <property type="entry name" value="Prokaryotic type I DNA topoisomerase"/>
    <property type="match status" value="1"/>
</dbReference>
<evidence type="ECO:0000256" key="7">
    <source>
        <dbReference type="ARBA" id="ARBA00022833"/>
    </source>
</evidence>
<dbReference type="PROSITE" id="PS50158">
    <property type="entry name" value="ZF_CCHC"/>
    <property type="match status" value="1"/>
</dbReference>
<dbReference type="Proteomes" id="UP001168821">
    <property type="component" value="Unassembled WGS sequence"/>
</dbReference>
<feature type="domain" description="Toprim" evidence="16">
    <location>
        <begin position="25"/>
        <end position="169"/>
    </location>
</feature>
<sequence length="990" mass="111954">MGFLFISSLLRTNVRFCSKKAPTMKYLNVAEKNDAAKNIAAILSKGASTRRDSFSTYNKIYEFDGTVQGQQARMVMTSVSGHLLGYEFAAGFRNWRSCNPVALFDAPVVKMCAEDYQKIKRTLEHEIRFCQGLIIWTDCDREGENIGYEIIKVCTDVKPNLRIYRAKFSEITGPSIFRALNTLGQPNKNVSDAVDVRQELDLRTGAAFTRLQTLRLQRVFPTKLADKLISYGSCQFPTLGFVVERYQAIEDFIPEPFWKIKMNHKVKDITTEFSWKRDRLFDKNACEAILDICKENPTATVEQVQGKPKSKWRPVPLDTVEMEKNVSKKLKINAKETMKIAEKLYSQGYISYPRTETNIFPKELNLANLVTQQQGDNRWGGFAQRVMDEGGPNPRQGKKSDQAHPPIHPTKYTNNLQGNEQRVYEYIVRHFLACVHKDAQGFETIVTADIAGEKFIAKGLLILEKNYLDVYIYEKWNAKEINHYEQGDTFTPTVLELHESVTCAPKLLTEADLIALMEKHGIGTDATHADHIDTIKSREYVGLHENTYFVPGTLGMGLVEGYNNIGLEVSLAKPILRAEFEKDLKLICDGLKDPEVVRREQIQKYRAVFETVVERMRQIDESLANRLDDRPQVVQDEQFENATIIPVLKCPKCGNDMHLKNRKNDAGKYIGCSGYPGCKNAIWFSQNVESMEVLEDSCQNCGPHVKKLKMKFRQNIFLGEPNPNTLCIGGCDLNVLEGLEINPSSVRNTGNPRPPPPVNNRPPPPVNNQPPQRNNVNHTVVNNVNHHNPEPRRSSWPNTSLMATPGPSGMSNRSHSEDNEIVCQCNQEAIQLTVRKDGANKGRKFYKCKNQTCDFFLWASEDGNATRIVTHNDDNELKCNCDTPAVRRTVSKEGPNKGRTFYCCPKPMGQGCGFFQWADEDDDRGGGGGGDGGDDNDDRGLGGRNFKNTWKGKTNKTKNNRTAPYNNQTRAKRKCGKCRQEGHTRDKCPN</sequence>
<dbReference type="Pfam" id="PF01396">
    <property type="entry name" value="Zn_ribbon_Top1"/>
    <property type="match status" value="1"/>
</dbReference>
<keyword evidence="8 13" id="KW-0799">Topoisomerase</keyword>
<evidence type="ECO:0000256" key="6">
    <source>
        <dbReference type="ARBA" id="ARBA00022771"/>
    </source>
</evidence>
<dbReference type="FunFam" id="1.10.290.10:FF:000001">
    <property type="entry name" value="DNA topoisomerase"/>
    <property type="match status" value="1"/>
</dbReference>
<dbReference type="SMART" id="SM00436">
    <property type="entry name" value="TOP1Bc"/>
    <property type="match status" value="1"/>
</dbReference>
<keyword evidence="6 12" id="KW-0863">Zinc-finger</keyword>
<feature type="compositionally biased region" description="Pro residues" evidence="14">
    <location>
        <begin position="752"/>
        <end position="768"/>
    </location>
</feature>
<name>A0AA38HVY9_9CUCU</name>
<dbReference type="GO" id="GO:0031422">
    <property type="term" value="C:RecQ family helicase-topoisomerase III complex"/>
    <property type="evidence" value="ECO:0007669"/>
    <property type="project" value="TreeGrafter"/>
</dbReference>
<evidence type="ECO:0000259" key="16">
    <source>
        <dbReference type="PROSITE" id="PS50880"/>
    </source>
</evidence>
<dbReference type="GO" id="GO:0003677">
    <property type="term" value="F:DNA binding"/>
    <property type="evidence" value="ECO:0007669"/>
    <property type="project" value="UniProtKB-KW"/>
</dbReference>
<dbReference type="FunFam" id="3.40.50.140:FF:000003">
    <property type="entry name" value="DNA topoisomerase"/>
    <property type="match status" value="1"/>
</dbReference>
<evidence type="ECO:0000259" key="15">
    <source>
        <dbReference type="PROSITE" id="PS50158"/>
    </source>
</evidence>
<evidence type="ECO:0000256" key="8">
    <source>
        <dbReference type="ARBA" id="ARBA00023029"/>
    </source>
</evidence>
<dbReference type="InterPro" id="IPR013826">
    <property type="entry name" value="Topo_IA_cen_sub3"/>
</dbReference>
<dbReference type="Gene3D" id="2.70.20.10">
    <property type="entry name" value="Topoisomerase I, domain 3"/>
    <property type="match status" value="1"/>
</dbReference>
<feature type="domain" description="Topo IA-type catalytic" evidence="18">
    <location>
        <begin position="187"/>
        <end position="609"/>
    </location>
</feature>
<comment type="function">
    <text evidence="11">Releases the supercoiling and torsional tension of DNA introduced during the DNA replication and transcription by transiently cleaving and rejoining one strand of the DNA duplex. Introduces a single-strand break via transesterification at a target site in duplex DNA. The scissile phosphodiester is attacked by the catalytic tyrosine of the enzyme, resulting in the formation of a DNA-(5'-phosphotyrosyl)-enzyme intermediate and the expulsion of a 3'-OH DNA strand. The free DNA strand than undergoes passage around the unbroken strand thus removing DNA supercoils. Finally, in the religation step, the DNA 3'-OH attacks the covalent intermediate to expel the active-site tyrosine and restore the DNA phosphodiester backbone. Weakly relaxes negative supercoils and displays a distinct preference for binding single-stranded DNA.</text>
</comment>
<evidence type="ECO:0000256" key="13">
    <source>
        <dbReference type="RuleBase" id="RU362092"/>
    </source>
</evidence>
<feature type="domain" description="CCHC-type" evidence="15">
    <location>
        <begin position="973"/>
        <end position="990"/>
    </location>
</feature>
<dbReference type="EMBL" id="JALNTZ010000007">
    <property type="protein sequence ID" value="KAJ3645178.1"/>
    <property type="molecule type" value="Genomic_DNA"/>
</dbReference>
<dbReference type="EC" id="5.6.2.1" evidence="3 13"/>
<dbReference type="PANTHER" id="PTHR11390:SF21">
    <property type="entry name" value="DNA TOPOISOMERASE 3-ALPHA"/>
    <property type="match status" value="1"/>
</dbReference>
<dbReference type="SMART" id="SM00493">
    <property type="entry name" value="TOPRIM"/>
    <property type="match status" value="1"/>
</dbReference>
<dbReference type="InterPro" id="IPR001878">
    <property type="entry name" value="Znf_CCHC"/>
</dbReference>
<dbReference type="Pfam" id="PF06839">
    <property type="entry name" value="Zn_ribbon_GRF"/>
    <property type="match status" value="2"/>
</dbReference>
<evidence type="ECO:0000256" key="1">
    <source>
        <dbReference type="ARBA" id="ARBA00000213"/>
    </source>
</evidence>
<evidence type="ECO:0000256" key="10">
    <source>
        <dbReference type="ARBA" id="ARBA00023235"/>
    </source>
</evidence>
<dbReference type="PROSITE" id="PS52039">
    <property type="entry name" value="TOPO_IA_2"/>
    <property type="match status" value="1"/>
</dbReference>
<dbReference type="CDD" id="cd03362">
    <property type="entry name" value="TOPRIM_TopoIA_TopoIII"/>
    <property type="match status" value="1"/>
</dbReference>
<evidence type="ECO:0000256" key="3">
    <source>
        <dbReference type="ARBA" id="ARBA00012891"/>
    </source>
</evidence>
<evidence type="ECO:0000256" key="9">
    <source>
        <dbReference type="ARBA" id="ARBA00023125"/>
    </source>
</evidence>
<dbReference type="PROSITE" id="PS50880">
    <property type="entry name" value="TOPRIM"/>
    <property type="match status" value="1"/>
</dbReference>
<evidence type="ECO:0000256" key="4">
    <source>
        <dbReference type="ARBA" id="ARBA00022723"/>
    </source>
</evidence>
<reference evidence="19" key="1">
    <citation type="journal article" date="2023" name="G3 (Bethesda)">
        <title>Whole genome assemblies of Zophobas morio and Tenebrio molitor.</title>
        <authorList>
            <person name="Kaur S."/>
            <person name="Stinson S.A."/>
            <person name="diCenzo G.C."/>
        </authorList>
    </citation>
    <scope>NUCLEOTIDE SEQUENCE</scope>
    <source>
        <strain evidence="19">QUZm001</strain>
    </source>
</reference>
<dbReference type="AlphaFoldDB" id="A0AA38HVY9"/>
<dbReference type="InterPro" id="IPR034144">
    <property type="entry name" value="TOPRIM_TopoIII"/>
</dbReference>
<feature type="region of interest" description="Disordered" evidence="14">
    <location>
        <begin position="387"/>
        <end position="410"/>
    </location>
</feature>